<evidence type="ECO:0000256" key="5">
    <source>
        <dbReference type="ARBA" id="ARBA00022519"/>
    </source>
</evidence>
<dbReference type="InterPro" id="IPR045584">
    <property type="entry name" value="Pilin-like"/>
</dbReference>
<dbReference type="InterPro" id="IPR022346">
    <property type="entry name" value="T2SS_GspH"/>
</dbReference>
<proteinExistence type="inferred from homology"/>
<keyword evidence="5" id="KW-0997">Cell inner membrane</keyword>
<dbReference type="Pfam" id="PF12019">
    <property type="entry name" value="GspH"/>
    <property type="match status" value="1"/>
</dbReference>
<evidence type="ECO:0000256" key="8">
    <source>
        <dbReference type="ARBA" id="ARBA00023136"/>
    </source>
</evidence>
<comment type="subcellular location">
    <subcellularLocation>
        <location evidence="1">Cell inner membrane</location>
        <topology evidence="1">Single-pass membrane protein</topology>
    </subcellularLocation>
</comment>
<evidence type="ECO:0000259" key="12">
    <source>
        <dbReference type="Pfam" id="PF12019"/>
    </source>
</evidence>
<organism evidence="13 14">
    <name type="scientific">Modicisalibacter ilicicola DSM 19980</name>
    <dbReference type="NCBI Taxonomy" id="1121942"/>
    <lineage>
        <taxon>Bacteria</taxon>
        <taxon>Pseudomonadati</taxon>
        <taxon>Pseudomonadota</taxon>
        <taxon>Gammaproteobacteria</taxon>
        <taxon>Oceanospirillales</taxon>
        <taxon>Halomonadaceae</taxon>
        <taxon>Modicisalibacter</taxon>
    </lineage>
</organism>
<gene>
    <name evidence="13" type="ORF">SAMN02745148_03190</name>
</gene>
<comment type="similarity">
    <text evidence="9">Belongs to the GSP H family.</text>
</comment>
<dbReference type="STRING" id="1121942.SAMN02745148_03190"/>
<feature type="domain" description="General secretion pathway GspH" evidence="12">
    <location>
        <begin position="44"/>
        <end position="156"/>
    </location>
</feature>
<dbReference type="PROSITE" id="PS00409">
    <property type="entry name" value="PROKAR_NTER_METHYL"/>
    <property type="match status" value="1"/>
</dbReference>
<evidence type="ECO:0000256" key="10">
    <source>
        <dbReference type="ARBA" id="ARBA00030775"/>
    </source>
</evidence>
<evidence type="ECO:0000256" key="2">
    <source>
        <dbReference type="ARBA" id="ARBA00021549"/>
    </source>
</evidence>
<dbReference type="GO" id="GO:0015627">
    <property type="term" value="C:type II protein secretion system complex"/>
    <property type="evidence" value="ECO:0007669"/>
    <property type="project" value="InterPro"/>
</dbReference>
<evidence type="ECO:0000313" key="13">
    <source>
        <dbReference type="EMBL" id="SHF64893.1"/>
    </source>
</evidence>
<sequence length="163" mass="17773">MNASTQKGFTLIEVMVVVAVIAILSTWAVPNFRNLMAGNELDRQADRLWQAITVTRAEAAERRATVRLCPGDPANGCNANWQGALMIFEDANEDSVLQAGETVIRLFDAPNNGAVVNTNNPATGLSYEADGFTTNWGTYTISHPQLAGQDRRIVIAQGRVRRL</sequence>
<dbReference type="AlphaFoldDB" id="A0A1M5DCX2"/>
<evidence type="ECO:0000256" key="4">
    <source>
        <dbReference type="ARBA" id="ARBA00022481"/>
    </source>
</evidence>
<dbReference type="Gene3D" id="3.55.40.10">
    <property type="entry name" value="minor pseudopilin epsh domain"/>
    <property type="match status" value="1"/>
</dbReference>
<name>A0A1M5DCX2_9GAMM</name>
<evidence type="ECO:0000256" key="6">
    <source>
        <dbReference type="ARBA" id="ARBA00022692"/>
    </source>
</evidence>
<keyword evidence="4" id="KW-0488">Methylation</keyword>
<dbReference type="InterPro" id="IPR012902">
    <property type="entry name" value="N_methyl_site"/>
</dbReference>
<keyword evidence="3" id="KW-1003">Cell membrane</keyword>
<dbReference type="OrthoDB" id="6198194at2"/>
<evidence type="ECO:0000256" key="7">
    <source>
        <dbReference type="ARBA" id="ARBA00022989"/>
    </source>
</evidence>
<dbReference type="RefSeq" id="WP_072824662.1">
    <property type="nucleotide sequence ID" value="NZ_FQUJ01000017.1"/>
</dbReference>
<keyword evidence="7 11" id="KW-1133">Transmembrane helix</keyword>
<dbReference type="Proteomes" id="UP000184346">
    <property type="component" value="Unassembled WGS sequence"/>
</dbReference>
<dbReference type="GO" id="GO:0015628">
    <property type="term" value="P:protein secretion by the type II secretion system"/>
    <property type="evidence" value="ECO:0007669"/>
    <property type="project" value="InterPro"/>
</dbReference>
<reference evidence="13 14" key="1">
    <citation type="submission" date="2016-11" db="EMBL/GenBank/DDBJ databases">
        <authorList>
            <person name="Jaros S."/>
            <person name="Januszkiewicz K."/>
            <person name="Wedrychowicz H."/>
        </authorList>
    </citation>
    <scope>NUCLEOTIDE SEQUENCE [LARGE SCALE GENOMIC DNA]</scope>
    <source>
        <strain evidence="13 14">DSM 19980</strain>
    </source>
</reference>
<keyword evidence="6 11" id="KW-0812">Transmembrane</keyword>
<protein>
    <recommendedName>
        <fullName evidence="2">Type II secretion system protein H</fullName>
    </recommendedName>
    <alternativeName>
        <fullName evidence="10">General secretion pathway protein H</fullName>
    </alternativeName>
</protein>
<feature type="transmembrane region" description="Helical" evidence="11">
    <location>
        <begin position="9"/>
        <end position="29"/>
    </location>
</feature>
<dbReference type="GO" id="GO:0005886">
    <property type="term" value="C:plasma membrane"/>
    <property type="evidence" value="ECO:0007669"/>
    <property type="project" value="UniProtKB-SubCell"/>
</dbReference>
<dbReference type="NCBIfam" id="TIGR02532">
    <property type="entry name" value="IV_pilin_GFxxxE"/>
    <property type="match status" value="1"/>
</dbReference>
<evidence type="ECO:0000256" key="9">
    <source>
        <dbReference type="ARBA" id="ARBA00025772"/>
    </source>
</evidence>
<keyword evidence="8 11" id="KW-0472">Membrane</keyword>
<accession>A0A1M5DCX2</accession>
<dbReference type="SUPFAM" id="SSF54523">
    <property type="entry name" value="Pili subunits"/>
    <property type="match status" value="1"/>
</dbReference>
<evidence type="ECO:0000256" key="1">
    <source>
        <dbReference type="ARBA" id="ARBA00004377"/>
    </source>
</evidence>
<evidence type="ECO:0000256" key="3">
    <source>
        <dbReference type="ARBA" id="ARBA00022475"/>
    </source>
</evidence>
<evidence type="ECO:0000313" key="14">
    <source>
        <dbReference type="Proteomes" id="UP000184346"/>
    </source>
</evidence>
<keyword evidence="14" id="KW-1185">Reference proteome</keyword>
<evidence type="ECO:0000256" key="11">
    <source>
        <dbReference type="SAM" id="Phobius"/>
    </source>
</evidence>
<dbReference type="Pfam" id="PF07963">
    <property type="entry name" value="N_methyl"/>
    <property type="match status" value="1"/>
</dbReference>
<dbReference type="EMBL" id="FQUJ01000017">
    <property type="protein sequence ID" value="SHF64893.1"/>
    <property type="molecule type" value="Genomic_DNA"/>
</dbReference>